<dbReference type="InterPro" id="IPR032728">
    <property type="entry name" value="BBS1_N"/>
</dbReference>
<sequence>MEEKLSARPKHDGSPFLDAWYDPLSNLRTTSACVRLGDINGDGDTKLIICENDKRLKVYKGTTLSAECQLLASPVAVAVIYNELSVPRIPSIAVAAGSHVFIYRQLRPYRKWVCPPVDVDKTELEIWTNLKNDSILPTEAVKSLAEARDNGVNLSSRSLDLLGLEIDTARATFITEMKDAPFNQHTLITCMDVLKKDSEEPESLCHLIVGTESKYIYVLPIDQSNSNILCKVKLPSPPALMSVTGVFDVEWRISVACRDGMLYTIRQGDVRGTALLSGVIVDLTSQAVAMVKQDKLLWIATMDRVVSCYTIRGKRSKSIVFNEDVVDLAVITVRRSKVSHLLVVAMASGEIKFYRDAGQVYALRLDKPVIAMRFGSYGREENSIVFIHGRGSITVKIWKRSADIDNFNPPSGPPPEQDIPLPIPKKTKLYVDQTQRERDQAPSMHRAFHKDLCRLRLETARAYVKTLTEGYMGATPLGSADIRIQVQVLGLGPSFVLKITLQNSGSQPLNQARMLFNFESELYMMGHNSKSKQCIALPSLLPGVKHIQEASILNIDPQGRSGNVLIIIHHPTSSSSLPMLSASVKMPVSELLDR</sequence>
<proteinExistence type="predicted"/>
<dbReference type="GO" id="GO:0061512">
    <property type="term" value="P:protein localization to cilium"/>
    <property type="evidence" value="ECO:0007669"/>
    <property type="project" value="TreeGrafter"/>
</dbReference>
<evidence type="ECO:0000259" key="1">
    <source>
        <dbReference type="Pfam" id="PF14779"/>
    </source>
</evidence>
<gene>
    <name evidence="3" type="ORF">CNEB1095_LOCUS2904</name>
</gene>
<dbReference type="GO" id="GO:0005113">
    <property type="term" value="F:patched binding"/>
    <property type="evidence" value="ECO:0007669"/>
    <property type="project" value="TreeGrafter"/>
</dbReference>
<feature type="domain" description="Bardet-Biedl syndrome 1 N-terminal" evidence="1">
    <location>
        <begin position="17"/>
        <end position="266"/>
    </location>
</feature>
<dbReference type="InterPro" id="IPR028784">
    <property type="entry name" value="BBS1"/>
</dbReference>
<dbReference type="AlphaFoldDB" id="A0A7S0XEZ2"/>
<reference evidence="3" key="1">
    <citation type="submission" date="2021-01" db="EMBL/GenBank/DDBJ databases">
        <authorList>
            <person name="Corre E."/>
            <person name="Pelletier E."/>
            <person name="Niang G."/>
            <person name="Scheremetjew M."/>
            <person name="Finn R."/>
            <person name="Kale V."/>
            <person name="Holt S."/>
            <person name="Cochrane G."/>
            <person name="Meng A."/>
            <person name="Brown T."/>
            <person name="Cohen L."/>
        </authorList>
    </citation>
    <scope>NUCLEOTIDE SEQUENCE</scope>
    <source>
        <strain evidence="3">UTEXLB2642</strain>
    </source>
</reference>
<dbReference type="InterPro" id="IPR036322">
    <property type="entry name" value="WD40_repeat_dom_sf"/>
</dbReference>
<evidence type="ECO:0000313" key="3">
    <source>
        <dbReference type="EMBL" id="CAD8718590.1"/>
    </source>
</evidence>
<feature type="domain" description="Bardet-Biedl syndrome 1 protein GAE" evidence="2">
    <location>
        <begin position="482"/>
        <end position="590"/>
    </location>
</feature>
<dbReference type="GO" id="GO:0034464">
    <property type="term" value="C:BBSome"/>
    <property type="evidence" value="ECO:0007669"/>
    <property type="project" value="InterPro"/>
</dbReference>
<dbReference type="SUPFAM" id="SSF50978">
    <property type="entry name" value="WD40 repeat-like"/>
    <property type="match status" value="1"/>
</dbReference>
<dbReference type="GO" id="GO:0005119">
    <property type="term" value="F:smoothened binding"/>
    <property type="evidence" value="ECO:0007669"/>
    <property type="project" value="TreeGrafter"/>
</dbReference>
<name>A0A7S0XEZ2_9STRA</name>
<dbReference type="GO" id="GO:1905515">
    <property type="term" value="P:non-motile cilium assembly"/>
    <property type="evidence" value="ECO:0007669"/>
    <property type="project" value="InterPro"/>
</dbReference>
<dbReference type="Pfam" id="PF14779">
    <property type="entry name" value="BBS1"/>
    <property type="match status" value="1"/>
</dbReference>
<dbReference type="GO" id="GO:0005815">
    <property type="term" value="C:microtubule organizing center"/>
    <property type="evidence" value="ECO:0007669"/>
    <property type="project" value="TreeGrafter"/>
</dbReference>
<protein>
    <recommendedName>
        <fullName evidence="4">Bardet-Biedl syndrome 1 N-terminal domain-containing protein</fullName>
    </recommendedName>
</protein>
<dbReference type="Pfam" id="PF23304">
    <property type="entry name" value="GAE_BBS1"/>
    <property type="match status" value="1"/>
</dbReference>
<organism evidence="3">
    <name type="scientific">Chromulina nebulosa</name>
    <dbReference type="NCBI Taxonomy" id="96789"/>
    <lineage>
        <taxon>Eukaryota</taxon>
        <taxon>Sar</taxon>
        <taxon>Stramenopiles</taxon>
        <taxon>Ochrophyta</taxon>
        <taxon>Chrysophyceae</taxon>
        <taxon>Chromulinales</taxon>
        <taxon>Chromulinaceae</taxon>
        <taxon>Chromulina</taxon>
    </lineage>
</organism>
<dbReference type="PANTHER" id="PTHR20870">
    <property type="entry name" value="BARDET-BIEDL SYNDROME 1 PROTEIN"/>
    <property type="match status" value="1"/>
</dbReference>
<dbReference type="PANTHER" id="PTHR20870:SF0">
    <property type="entry name" value="BARDET-BIEDL SYNDROME 1 PROTEIN"/>
    <property type="match status" value="1"/>
</dbReference>
<accession>A0A7S0XEZ2</accession>
<dbReference type="InterPro" id="IPR056419">
    <property type="entry name" value="GAE_BBS1"/>
</dbReference>
<evidence type="ECO:0008006" key="4">
    <source>
        <dbReference type="Google" id="ProtNLM"/>
    </source>
</evidence>
<dbReference type="GO" id="GO:0005930">
    <property type="term" value="C:axoneme"/>
    <property type="evidence" value="ECO:0007669"/>
    <property type="project" value="TreeGrafter"/>
</dbReference>
<evidence type="ECO:0000259" key="2">
    <source>
        <dbReference type="Pfam" id="PF23304"/>
    </source>
</evidence>
<dbReference type="EMBL" id="HBFD01004452">
    <property type="protein sequence ID" value="CAD8718590.1"/>
    <property type="molecule type" value="Transcribed_RNA"/>
</dbReference>